<dbReference type="PANTHER" id="PTHR44303:SF1">
    <property type="entry name" value="DNAJ HOMOLOG SUBFAMILY C MEMBER 16"/>
    <property type="match status" value="1"/>
</dbReference>
<reference evidence="11" key="2">
    <citation type="submission" date="2025-09" db="UniProtKB">
        <authorList>
            <consortium name="Ensembl"/>
        </authorList>
    </citation>
    <scope>IDENTIFICATION</scope>
</reference>
<dbReference type="InterPro" id="IPR036869">
    <property type="entry name" value="J_dom_sf"/>
</dbReference>
<dbReference type="Pfam" id="PF00085">
    <property type="entry name" value="Thioredoxin"/>
    <property type="match status" value="1"/>
</dbReference>
<dbReference type="Ensembl" id="ENSSLUT00000038415.1">
    <property type="protein sequence ID" value="ENSSLUP00000037263.1"/>
    <property type="gene ID" value="ENSSLUG00000016590.1"/>
</dbReference>
<dbReference type="SMART" id="SM00271">
    <property type="entry name" value="DnaJ"/>
    <property type="match status" value="1"/>
</dbReference>
<feature type="region of interest" description="Disordered" evidence="7">
    <location>
        <begin position="548"/>
        <end position="580"/>
    </location>
</feature>
<evidence type="ECO:0000256" key="6">
    <source>
        <dbReference type="ARBA" id="ARBA00035043"/>
    </source>
</evidence>
<comment type="function">
    <text evidence="5">Plays an important role in regulating the size of autophagosomes during the formation process.</text>
</comment>
<evidence type="ECO:0000256" key="1">
    <source>
        <dbReference type="ARBA" id="ARBA00004163"/>
    </source>
</evidence>
<dbReference type="PROSITE" id="PS50076">
    <property type="entry name" value="DNAJ_2"/>
    <property type="match status" value="1"/>
</dbReference>
<dbReference type="GO" id="GO:0006914">
    <property type="term" value="P:autophagy"/>
    <property type="evidence" value="ECO:0007669"/>
    <property type="project" value="UniProtKB-KW"/>
</dbReference>
<dbReference type="GO" id="GO:0005789">
    <property type="term" value="C:endoplasmic reticulum membrane"/>
    <property type="evidence" value="ECO:0007669"/>
    <property type="project" value="UniProtKB-SubCell"/>
</dbReference>
<dbReference type="Proteomes" id="UP000694568">
    <property type="component" value="Unplaced"/>
</dbReference>
<comment type="subcellular location">
    <subcellularLocation>
        <location evidence="1">Endoplasmic reticulum membrane</location>
        <topology evidence="1">Single-pass type IV membrane protein</topology>
    </subcellularLocation>
</comment>
<organism evidence="11 12">
    <name type="scientific">Sander lucioperca</name>
    <name type="common">Pike-perch</name>
    <name type="synonym">Perca lucioperca</name>
    <dbReference type="NCBI Taxonomy" id="283035"/>
    <lineage>
        <taxon>Eukaryota</taxon>
        <taxon>Metazoa</taxon>
        <taxon>Chordata</taxon>
        <taxon>Craniata</taxon>
        <taxon>Vertebrata</taxon>
        <taxon>Euteleostomi</taxon>
        <taxon>Actinopterygii</taxon>
        <taxon>Neopterygii</taxon>
        <taxon>Teleostei</taxon>
        <taxon>Neoteleostei</taxon>
        <taxon>Acanthomorphata</taxon>
        <taxon>Eupercaria</taxon>
        <taxon>Perciformes</taxon>
        <taxon>Percoidei</taxon>
        <taxon>Percidae</taxon>
        <taxon>Luciopercinae</taxon>
        <taxon>Sander</taxon>
    </lineage>
</organism>
<keyword evidence="8" id="KW-1133">Transmembrane helix</keyword>
<dbReference type="InterPro" id="IPR036249">
    <property type="entry name" value="Thioredoxin-like_sf"/>
</dbReference>
<keyword evidence="9" id="KW-0732">Signal</keyword>
<dbReference type="GeneTree" id="ENSGT00940000155851"/>
<dbReference type="InterPro" id="IPR013766">
    <property type="entry name" value="Thioredoxin_domain"/>
</dbReference>
<dbReference type="PRINTS" id="PR00625">
    <property type="entry name" value="JDOMAIN"/>
</dbReference>
<feature type="region of interest" description="Disordered" evidence="7">
    <location>
        <begin position="702"/>
        <end position="735"/>
    </location>
</feature>
<dbReference type="InterPro" id="IPR018253">
    <property type="entry name" value="DnaJ_domain_CS"/>
</dbReference>
<dbReference type="SUPFAM" id="SSF52833">
    <property type="entry name" value="Thioredoxin-like"/>
    <property type="match status" value="1"/>
</dbReference>
<evidence type="ECO:0000313" key="11">
    <source>
        <dbReference type="Ensembl" id="ENSSLUP00000037263.1"/>
    </source>
</evidence>
<evidence type="ECO:0000256" key="2">
    <source>
        <dbReference type="ARBA" id="ARBA00020921"/>
    </source>
</evidence>
<evidence type="ECO:0000259" key="10">
    <source>
        <dbReference type="PROSITE" id="PS50076"/>
    </source>
</evidence>
<dbReference type="Gene3D" id="3.40.30.10">
    <property type="entry name" value="Glutaredoxin"/>
    <property type="match status" value="1"/>
</dbReference>
<gene>
    <name evidence="11" type="primary">LOC116067405</name>
</gene>
<dbReference type="CDD" id="cd02963">
    <property type="entry name" value="TRX_DnaJ"/>
    <property type="match status" value="1"/>
</dbReference>
<dbReference type="PROSITE" id="PS00636">
    <property type="entry name" value="DNAJ_1"/>
    <property type="match status" value="1"/>
</dbReference>
<accession>A0A8C9ZAE6</accession>
<keyword evidence="8" id="KW-0472">Membrane</keyword>
<evidence type="ECO:0000256" key="3">
    <source>
        <dbReference type="ARBA" id="ARBA00023006"/>
    </source>
</evidence>
<feature type="signal peptide" evidence="9">
    <location>
        <begin position="1"/>
        <end position="18"/>
    </location>
</feature>
<dbReference type="Pfam" id="PF00226">
    <property type="entry name" value="DnaJ"/>
    <property type="match status" value="1"/>
</dbReference>
<feature type="chain" id="PRO_5034460547" description="DnaJ homolog subfamily C member 16" evidence="9">
    <location>
        <begin position="19"/>
        <end position="777"/>
    </location>
</feature>
<evidence type="ECO:0000256" key="4">
    <source>
        <dbReference type="ARBA" id="ARBA00023180"/>
    </source>
</evidence>
<name>A0A8C9ZAE6_SANLU</name>
<keyword evidence="4" id="KW-0325">Glycoprotein</keyword>
<reference evidence="11" key="1">
    <citation type="submission" date="2025-08" db="UniProtKB">
        <authorList>
            <consortium name="Ensembl"/>
        </authorList>
    </citation>
    <scope>IDENTIFICATION</scope>
</reference>
<dbReference type="Gene3D" id="1.10.287.110">
    <property type="entry name" value="DnaJ domain"/>
    <property type="match status" value="1"/>
</dbReference>
<evidence type="ECO:0000256" key="9">
    <source>
        <dbReference type="SAM" id="SignalP"/>
    </source>
</evidence>
<evidence type="ECO:0000313" key="12">
    <source>
        <dbReference type="Proteomes" id="UP000694568"/>
    </source>
</evidence>
<dbReference type="InterPro" id="IPR052448">
    <property type="entry name" value="DnaJ_C16_autophagy_reg"/>
</dbReference>
<dbReference type="AlphaFoldDB" id="A0A8C9ZAE6"/>
<evidence type="ECO:0000256" key="7">
    <source>
        <dbReference type="SAM" id="MobiDB-lite"/>
    </source>
</evidence>
<keyword evidence="8" id="KW-0812">Transmembrane</keyword>
<keyword evidence="3" id="KW-0072">Autophagy</keyword>
<feature type="transmembrane region" description="Helical" evidence="8">
    <location>
        <begin position="525"/>
        <end position="545"/>
    </location>
</feature>
<dbReference type="CDD" id="cd06257">
    <property type="entry name" value="DnaJ"/>
    <property type="match status" value="1"/>
</dbReference>
<proteinExistence type="predicted"/>
<dbReference type="InterPro" id="IPR043361">
    <property type="entry name" value="DNAJC16_TRX"/>
</dbReference>
<evidence type="ECO:0000256" key="5">
    <source>
        <dbReference type="ARBA" id="ARBA00035002"/>
    </source>
</evidence>
<feature type="compositionally biased region" description="Basic and acidic residues" evidence="7">
    <location>
        <begin position="549"/>
        <end position="562"/>
    </location>
</feature>
<keyword evidence="12" id="KW-1185">Reference proteome</keyword>
<evidence type="ECO:0000256" key="8">
    <source>
        <dbReference type="SAM" id="Phobius"/>
    </source>
</evidence>
<sequence>YALLAIFLLILSVQLVRAASEYDPYKVLGVSRSASQAEIKRAYKNLAKEWHPDKNKDPKAEDMFIKVSKSYEILSNEERRSNFDNYGQMDENQPFGQSQHHGFRGFQNSFYFDESFFQFPRSRDFADSKYLLHHAQFNSDVLPDSHKRPYLIKVTSEWCFACIHIEPVWKETVQELEPLGVGIGIVDLGYERRLANQLGAHRAPSIIGLVNGRVTFFHQAVVREHLRQFIEDLLPQKLVEKITDNNYLAFLDSWHVENKPSVLLFDQVPIVPLLFKLTAFAFRDYVRFGYVDQGDTHNTRLLRQFNINTYAPTMLLFKEDTEKPVDIIQARGMKRQIMDEFVSNNKFLQVPRLVNQQLFDELCPVKQFHRRRKYCVLLITGEDQAFLPGSKAFLDFASVNRKDVLRFAYVYQRQQQPLCQALLHNQAALSPQVVILERRSHGGKVMYRSVSGGWNGSEEDKYRLHEQLELLQKDPTYLSSDATLPELNNEMAPIFIIQWMNAAYDYILQIYDDLLYSNWREMMPILSLIFSALFILFGTVIIQAFSEPGESKPRKPKPKEQQQTEEDASSRASTSSRPPKKDFVEVTELTDITYISNLVKLRPGHINVVLVLTNTSKNALLRKFAKEVFSFSGTQTLHFSFLNADKHRHWMPSLLRSTSDSMQSEGHSDVDEESPDYTGHVLALNGHKKYFCLFRPVFTGDDPNDSSSSSHSRSRSHSREDGVGPKRGSSRATSIEVHHKLDRLGLWMERLMEGTLPRLQVPAWPSLGETTSSSTET</sequence>
<dbReference type="PANTHER" id="PTHR44303">
    <property type="entry name" value="DNAJ HOMOLOG SUBFAMILY C MEMBER 16"/>
    <property type="match status" value="1"/>
</dbReference>
<protein>
    <recommendedName>
        <fullName evidence="2">DnaJ homolog subfamily C member 16</fullName>
    </recommendedName>
    <alternativeName>
        <fullName evidence="6">Endoplasmic reticulum DNA J domain-containing protein 8</fullName>
    </alternativeName>
</protein>
<dbReference type="SUPFAM" id="SSF46565">
    <property type="entry name" value="Chaperone J-domain"/>
    <property type="match status" value="1"/>
</dbReference>
<dbReference type="InterPro" id="IPR001623">
    <property type="entry name" value="DnaJ_domain"/>
</dbReference>
<feature type="domain" description="J" evidence="10">
    <location>
        <begin position="23"/>
        <end position="87"/>
    </location>
</feature>